<proteinExistence type="inferred from homology"/>
<gene>
    <name evidence="2" type="ORF">Fot_34416</name>
</gene>
<evidence type="ECO:0000313" key="2">
    <source>
        <dbReference type="EMBL" id="KAL2500568.1"/>
    </source>
</evidence>
<comment type="similarity">
    <text evidence="1">Belongs to the UDP-glycosyltransferase family.</text>
</comment>
<dbReference type="PANTHER" id="PTHR11926:SF774">
    <property type="entry name" value="UDP-GLYCOSYLTRANSFERASE 85A1-RELATED"/>
    <property type="match status" value="1"/>
</dbReference>
<comment type="caution">
    <text evidence="2">The sequence shown here is derived from an EMBL/GenBank/DDBJ whole genome shotgun (WGS) entry which is preliminary data.</text>
</comment>
<protein>
    <submittedName>
        <fullName evidence="2">Glycosyltransferase</fullName>
    </submittedName>
</protein>
<evidence type="ECO:0000256" key="1">
    <source>
        <dbReference type="ARBA" id="ARBA00009995"/>
    </source>
</evidence>
<dbReference type="Gene3D" id="3.40.50.2000">
    <property type="entry name" value="Glycogen Phosphorylase B"/>
    <property type="match status" value="1"/>
</dbReference>
<dbReference type="SUPFAM" id="SSF53756">
    <property type="entry name" value="UDP-Glycosyltransferase/glycogen phosphorylase"/>
    <property type="match status" value="1"/>
</dbReference>
<reference evidence="3" key="1">
    <citation type="submission" date="2024-07" db="EMBL/GenBank/DDBJ databases">
        <title>Two chromosome-level genome assemblies of Korean endemic species Abeliophyllum distichum and Forsythia ovata (Oleaceae).</title>
        <authorList>
            <person name="Jang H."/>
        </authorList>
    </citation>
    <scope>NUCLEOTIDE SEQUENCE [LARGE SCALE GENOMIC DNA]</scope>
</reference>
<dbReference type="AlphaFoldDB" id="A0ABD1SIL5"/>
<dbReference type="EMBL" id="JBFOLJ010000010">
    <property type="protein sequence ID" value="KAL2500568.1"/>
    <property type="molecule type" value="Genomic_DNA"/>
</dbReference>
<sequence>MRQVTNGYLETILDWVPGTKDIRLRDIPSFIRTIDSNDIMLNFVLSEVEAVPKAKALILNTFDALEPDVLNAISWSLVILAADVPACWKMVAIKELKYPIHTPYLFPQIPVLVCERR</sequence>
<name>A0ABD1SIL5_9LAMI</name>
<dbReference type="Proteomes" id="UP001604277">
    <property type="component" value="Unassembled WGS sequence"/>
</dbReference>
<dbReference type="PANTHER" id="PTHR11926">
    <property type="entry name" value="GLUCOSYL/GLUCURONOSYL TRANSFERASES"/>
    <property type="match status" value="1"/>
</dbReference>
<evidence type="ECO:0000313" key="3">
    <source>
        <dbReference type="Proteomes" id="UP001604277"/>
    </source>
</evidence>
<keyword evidence="3" id="KW-1185">Reference proteome</keyword>
<organism evidence="2 3">
    <name type="scientific">Forsythia ovata</name>
    <dbReference type="NCBI Taxonomy" id="205694"/>
    <lineage>
        <taxon>Eukaryota</taxon>
        <taxon>Viridiplantae</taxon>
        <taxon>Streptophyta</taxon>
        <taxon>Embryophyta</taxon>
        <taxon>Tracheophyta</taxon>
        <taxon>Spermatophyta</taxon>
        <taxon>Magnoliopsida</taxon>
        <taxon>eudicotyledons</taxon>
        <taxon>Gunneridae</taxon>
        <taxon>Pentapetalae</taxon>
        <taxon>asterids</taxon>
        <taxon>lamiids</taxon>
        <taxon>Lamiales</taxon>
        <taxon>Oleaceae</taxon>
        <taxon>Forsythieae</taxon>
        <taxon>Forsythia</taxon>
    </lineage>
</organism>
<accession>A0ABD1SIL5</accession>